<organism evidence="2">
    <name type="scientific">Cupriavidus oxalaticus</name>
    <dbReference type="NCBI Taxonomy" id="96344"/>
    <lineage>
        <taxon>Bacteria</taxon>
        <taxon>Pseudomonadati</taxon>
        <taxon>Pseudomonadota</taxon>
        <taxon>Betaproteobacteria</taxon>
        <taxon>Burkholderiales</taxon>
        <taxon>Burkholderiaceae</taxon>
        <taxon>Cupriavidus</taxon>
    </lineage>
</organism>
<evidence type="ECO:0000313" key="2">
    <source>
        <dbReference type="EMBL" id="SPC16826.1"/>
    </source>
</evidence>
<proteinExistence type="predicted"/>
<dbReference type="Proteomes" id="UP000256862">
    <property type="component" value="Chromosome CO2235"/>
</dbReference>
<gene>
    <name evidence="2" type="ORF">CO2235_60043</name>
</gene>
<accession>A0A375GDK1</accession>
<evidence type="ECO:0000256" key="1">
    <source>
        <dbReference type="SAM" id="MobiDB-lite"/>
    </source>
</evidence>
<sequence length="140" mass="14891">MGHAAGTGPHRLAGTGAADKIRGGLSGHGPRACARPVEPGKTPPARTTGRHGDRGCTGLPARLDEWGADRPAMQVRRDAAAVTDAIDIGTAAVDYAAQQRDGKNRIRGRRQHEASMMRRWRRLQGHRIRCAATAAAGFVK</sequence>
<reference evidence="2" key="1">
    <citation type="submission" date="2018-01" db="EMBL/GenBank/DDBJ databases">
        <authorList>
            <person name="Clerissi C."/>
        </authorList>
    </citation>
    <scope>NUCLEOTIDE SEQUENCE</scope>
    <source>
        <strain evidence="2">Cupriavidus oxalaticus LMG 2235</strain>
    </source>
</reference>
<protein>
    <submittedName>
        <fullName evidence="2">Uncharacterized protein</fullName>
    </submittedName>
</protein>
<dbReference type="AlphaFoldDB" id="A0A375GDK1"/>
<comment type="caution">
    <text evidence="2">The sequence shown here is derived from an EMBL/GenBank/DDBJ whole genome shotgun (WGS) entry which is preliminary data.</text>
</comment>
<dbReference type="EMBL" id="OGUS01000128">
    <property type="protein sequence ID" value="SPC16826.1"/>
    <property type="molecule type" value="Genomic_DNA"/>
</dbReference>
<feature type="region of interest" description="Disordered" evidence="1">
    <location>
        <begin position="1"/>
        <end position="58"/>
    </location>
</feature>
<name>A0A375GDK1_9BURK</name>